<dbReference type="PANTHER" id="PTHR11055">
    <property type="entry name" value="BIFUNCTIONAL 3'-PHOSPHOADENOSINE 5'-PHOSPHOSULFATE SYNTHASE"/>
    <property type="match status" value="1"/>
</dbReference>
<evidence type="ECO:0000256" key="1">
    <source>
        <dbReference type="ARBA" id="ARBA00001823"/>
    </source>
</evidence>
<feature type="region of interest" description="Disordered" evidence="12">
    <location>
        <begin position="1"/>
        <end position="25"/>
    </location>
</feature>
<evidence type="ECO:0000256" key="4">
    <source>
        <dbReference type="ARBA" id="ARBA00012121"/>
    </source>
</evidence>
<feature type="domain" description="APS kinase" evidence="13">
    <location>
        <begin position="93"/>
        <end position="245"/>
    </location>
</feature>
<evidence type="ECO:0000313" key="15">
    <source>
        <dbReference type="Proteomes" id="UP001212841"/>
    </source>
</evidence>
<dbReference type="InterPro" id="IPR002891">
    <property type="entry name" value="APS"/>
</dbReference>
<accession>A0AAD5WYD1</accession>
<evidence type="ECO:0000256" key="10">
    <source>
        <dbReference type="ARBA" id="ARBA00023192"/>
    </source>
</evidence>
<gene>
    <name evidence="14" type="primary">MET14</name>
    <name evidence="14" type="ORF">HK097_001373</name>
</gene>
<proteinExistence type="inferred from homology"/>
<name>A0AAD5WYD1_9FUNG</name>
<comment type="caution">
    <text evidence="14">The sequence shown here is derived from an EMBL/GenBank/DDBJ whole genome shotgun (WGS) entry which is preliminary data.</text>
</comment>
<dbReference type="SUPFAM" id="SSF52540">
    <property type="entry name" value="P-loop containing nucleoside triphosphate hydrolases"/>
    <property type="match status" value="1"/>
</dbReference>
<dbReference type="NCBIfam" id="NF003013">
    <property type="entry name" value="PRK03846.1"/>
    <property type="match status" value="1"/>
</dbReference>
<reference evidence="14" key="1">
    <citation type="submission" date="2020-05" db="EMBL/GenBank/DDBJ databases">
        <title>Phylogenomic resolution of chytrid fungi.</title>
        <authorList>
            <person name="Stajich J.E."/>
            <person name="Amses K."/>
            <person name="Simmons R."/>
            <person name="Seto K."/>
            <person name="Myers J."/>
            <person name="Bonds A."/>
            <person name="Quandt C.A."/>
            <person name="Barry K."/>
            <person name="Liu P."/>
            <person name="Grigoriev I."/>
            <person name="Longcore J.E."/>
            <person name="James T.Y."/>
        </authorList>
    </citation>
    <scope>NUCLEOTIDE SEQUENCE</scope>
    <source>
        <strain evidence="14">JEL0318</strain>
    </source>
</reference>
<evidence type="ECO:0000256" key="3">
    <source>
        <dbReference type="ARBA" id="ARBA00007008"/>
    </source>
</evidence>
<evidence type="ECO:0000256" key="6">
    <source>
        <dbReference type="ARBA" id="ARBA00022679"/>
    </source>
</evidence>
<dbReference type="Proteomes" id="UP001212841">
    <property type="component" value="Unassembled WGS sequence"/>
</dbReference>
<dbReference type="NCBIfam" id="TIGR00455">
    <property type="entry name" value="apsK"/>
    <property type="match status" value="1"/>
</dbReference>
<dbReference type="InterPro" id="IPR059117">
    <property type="entry name" value="APS_kinase_dom"/>
</dbReference>
<dbReference type="GO" id="GO:0000103">
    <property type="term" value="P:sulfate assimilation"/>
    <property type="evidence" value="ECO:0007669"/>
    <property type="project" value="InterPro"/>
</dbReference>
<dbReference type="EC" id="2.7.1.25" evidence="4 11"/>
<comment type="function">
    <text evidence="11">Catalyzes the synthesis of activated sulfate.</text>
</comment>
<evidence type="ECO:0000256" key="11">
    <source>
        <dbReference type="RuleBase" id="RU004347"/>
    </source>
</evidence>
<keyword evidence="9 11" id="KW-0067">ATP-binding</keyword>
<protein>
    <recommendedName>
        <fullName evidence="5 11">Adenylyl-sulfate kinase</fullName>
        <ecNumber evidence="4 11">2.7.1.25</ecNumber>
    </recommendedName>
</protein>
<evidence type="ECO:0000313" key="14">
    <source>
        <dbReference type="EMBL" id="KAJ3044769.1"/>
    </source>
</evidence>
<sequence length="272" mass="29466">MTRELSQPPGSPFHPANIPGSPFHAAPGSPFVAPIAAASPFHAPNPAGAASPSPYHNLLADNPTLAATTKSANIVWHEGDVSREERQQYVGQKGATIWFTGLSASGKSTIASALEQHLLHNGVTTYRLDGDNVRFGLNKNLGFSAEDRTENIRRISEVAKLFADAAVIALTSFISPYRADRDSARELHEKAGLPFVEVFVDVPIEVAEQRDPKGLYKKARAGLIKGFTGIDDPYEAPEKAELHIRSDLEEVAVSVKRITDYLVEKGYITLKA</sequence>
<keyword evidence="6 11" id="KW-0808">Transferase</keyword>
<dbReference type="PANTHER" id="PTHR11055:SF1">
    <property type="entry name" value="PAPS SYNTHETASE, ISOFORM D"/>
    <property type="match status" value="1"/>
</dbReference>
<dbReference type="Gene3D" id="3.40.50.300">
    <property type="entry name" value="P-loop containing nucleotide triphosphate hydrolases"/>
    <property type="match status" value="1"/>
</dbReference>
<dbReference type="GO" id="GO:0004020">
    <property type="term" value="F:adenylylsulfate kinase activity"/>
    <property type="evidence" value="ECO:0007669"/>
    <property type="project" value="UniProtKB-EC"/>
</dbReference>
<evidence type="ECO:0000256" key="12">
    <source>
        <dbReference type="SAM" id="MobiDB-lite"/>
    </source>
</evidence>
<keyword evidence="8 11" id="KW-0418">Kinase</keyword>
<dbReference type="CDD" id="cd02027">
    <property type="entry name" value="APSK"/>
    <property type="match status" value="1"/>
</dbReference>
<dbReference type="EMBL" id="JADGJD010001270">
    <property type="protein sequence ID" value="KAJ3044769.1"/>
    <property type="molecule type" value="Genomic_DNA"/>
</dbReference>
<keyword evidence="10" id="KW-0028">Amino-acid biosynthesis</keyword>
<keyword evidence="7 11" id="KW-0547">Nucleotide-binding</keyword>
<dbReference type="FunFam" id="3.40.50.300:FF:000212">
    <property type="entry name" value="Adenylyl-sulfate kinase"/>
    <property type="match status" value="1"/>
</dbReference>
<comment type="catalytic activity">
    <reaction evidence="1 11">
        <text>adenosine 5'-phosphosulfate + ATP = 3'-phosphoadenylyl sulfate + ADP + H(+)</text>
        <dbReference type="Rhea" id="RHEA:24152"/>
        <dbReference type="ChEBI" id="CHEBI:15378"/>
        <dbReference type="ChEBI" id="CHEBI:30616"/>
        <dbReference type="ChEBI" id="CHEBI:58243"/>
        <dbReference type="ChEBI" id="CHEBI:58339"/>
        <dbReference type="ChEBI" id="CHEBI:456216"/>
        <dbReference type="EC" id="2.7.1.25"/>
    </reaction>
</comment>
<evidence type="ECO:0000256" key="7">
    <source>
        <dbReference type="ARBA" id="ARBA00022741"/>
    </source>
</evidence>
<dbReference type="InterPro" id="IPR027417">
    <property type="entry name" value="P-loop_NTPase"/>
</dbReference>
<dbReference type="AlphaFoldDB" id="A0AAD5WYD1"/>
<evidence type="ECO:0000256" key="9">
    <source>
        <dbReference type="ARBA" id="ARBA00022840"/>
    </source>
</evidence>
<comment type="pathway">
    <text evidence="2 11">Sulfur metabolism; hydrogen sulfide biosynthesis; sulfite from sulfate: step 2/3.</text>
</comment>
<dbReference type="HAMAP" id="MF_00065">
    <property type="entry name" value="Adenylyl_sulf_kinase"/>
    <property type="match status" value="1"/>
</dbReference>
<dbReference type="Pfam" id="PF01583">
    <property type="entry name" value="APS_kinase"/>
    <property type="match status" value="1"/>
</dbReference>
<comment type="similarity">
    <text evidence="3 11">Belongs to the APS kinase family.</text>
</comment>
<evidence type="ECO:0000256" key="5">
    <source>
        <dbReference type="ARBA" id="ARBA00018163"/>
    </source>
</evidence>
<evidence type="ECO:0000259" key="13">
    <source>
        <dbReference type="Pfam" id="PF01583"/>
    </source>
</evidence>
<dbReference type="GO" id="GO:0005524">
    <property type="term" value="F:ATP binding"/>
    <property type="evidence" value="ECO:0007669"/>
    <property type="project" value="UniProtKB-KW"/>
</dbReference>
<organism evidence="14 15">
    <name type="scientific">Rhizophlyctis rosea</name>
    <dbReference type="NCBI Taxonomy" id="64517"/>
    <lineage>
        <taxon>Eukaryota</taxon>
        <taxon>Fungi</taxon>
        <taxon>Fungi incertae sedis</taxon>
        <taxon>Chytridiomycota</taxon>
        <taxon>Chytridiomycota incertae sedis</taxon>
        <taxon>Chytridiomycetes</taxon>
        <taxon>Rhizophlyctidales</taxon>
        <taxon>Rhizophlyctidaceae</taxon>
        <taxon>Rhizophlyctis</taxon>
    </lineage>
</organism>
<keyword evidence="10" id="KW-0198">Cysteine biosynthesis</keyword>
<evidence type="ECO:0000256" key="8">
    <source>
        <dbReference type="ARBA" id="ARBA00022777"/>
    </source>
</evidence>
<evidence type="ECO:0000256" key="2">
    <source>
        <dbReference type="ARBA" id="ARBA00004806"/>
    </source>
</evidence>
<dbReference type="GO" id="GO:0019344">
    <property type="term" value="P:cysteine biosynthetic process"/>
    <property type="evidence" value="ECO:0007669"/>
    <property type="project" value="UniProtKB-KW"/>
</dbReference>
<keyword evidence="15" id="KW-1185">Reference proteome</keyword>